<dbReference type="OrthoDB" id="1398760at2"/>
<feature type="chain" id="PRO_5020486548" evidence="2">
    <location>
        <begin position="19"/>
        <end position="759"/>
    </location>
</feature>
<keyword evidence="1 2" id="KW-0732">Signal</keyword>
<feature type="signal peptide" evidence="2">
    <location>
        <begin position="1"/>
        <end position="18"/>
    </location>
</feature>
<evidence type="ECO:0000313" key="5">
    <source>
        <dbReference type="Proteomes" id="UP000289734"/>
    </source>
</evidence>
<reference evidence="5" key="1">
    <citation type="submission" date="2019-01" db="EMBL/GenBank/DDBJ databases">
        <title>Cytophagaceae bacterium strain CAR-16.</title>
        <authorList>
            <person name="Chen W.-M."/>
        </authorList>
    </citation>
    <scope>NUCLEOTIDE SEQUENCE [LARGE SCALE GENOMIC DNA]</scope>
    <source>
        <strain evidence="5">ICH-30</strain>
    </source>
</reference>
<dbReference type="Gene3D" id="2.60.120.380">
    <property type="match status" value="1"/>
</dbReference>
<feature type="domain" description="Secretion system C-terminal sorting" evidence="3">
    <location>
        <begin position="689"/>
        <end position="753"/>
    </location>
</feature>
<name>A0A4Q1KRJ6_9FLAO</name>
<organism evidence="4 5">
    <name type="scientific">Flavobacterium piscinae</name>
    <dbReference type="NCBI Taxonomy" id="2506424"/>
    <lineage>
        <taxon>Bacteria</taxon>
        <taxon>Pseudomonadati</taxon>
        <taxon>Bacteroidota</taxon>
        <taxon>Flavobacteriia</taxon>
        <taxon>Flavobacteriales</taxon>
        <taxon>Flavobacteriaceae</taxon>
        <taxon>Flavobacterium</taxon>
    </lineage>
</organism>
<keyword evidence="5" id="KW-1185">Reference proteome</keyword>
<dbReference type="AlphaFoldDB" id="A0A4Q1KRJ6"/>
<gene>
    <name evidence="4" type="ORF">EQG68_07920</name>
</gene>
<dbReference type="InterPro" id="IPR026444">
    <property type="entry name" value="Secre_tail"/>
</dbReference>
<evidence type="ECO:0000256" key="2">
    <source>
        <dbReference type="SAM" id="SignalP"/>
    </source>
</evidence>
<dbReference type="RefSeq" id="WP_129464276.1">
    <property type="nucleotide sequence ID" value="NZ_SBKQ01000007.1"/>
</dbReference>
<dbReference type="NCBIfam" id="NF038128">
    <property type="entry name" value="choice_anch_J"/>
    <property type="match status" value="1"/>
</dbReference>
<protein>
    <submittedName>
        <fullName evidence="4">T9SS type A sorting domain-containing protein</fullName>
    </submittedName>
</protein>
<accession>A0A4Q1KRJ6</accession>
<dbReference type="NCBIfam" id="TIGR04183">
    <property type="entry name" value="Por_Secre_tail"/>
    <property type="match status" value="1"/>
</dbReference>
<dbReference type="Gene3D" id="2.60.120.200">
    <property type="match status" value="1"/>
</dbReference>
<dbReference type="Proteomes" id="UP000289734">
    <property type="component" value="Unassembled WGS sequence"/>
</dbReference>
<evidence type="ECO:0000259" key="3">
    <source>
        <dbReference type="Pfam" id="PF18962"/>
    </source>
</evidence>
<evidence type="ECO:0000313" key="4">
    <source>
        <dbReference type="EMBL" id="RXR32160.1"/>
    </source>
</evidence>
<dbReference type="Pfam" id="PF18962">
    <property type="entry name" value="Por_Secre_tail"/>
    <property type="match status" value="1"/>
</dbReference>
<comment type="caution">
    <text evidence="4">The sequence shown here is derived from an EMBL/GenBank/DDBJ whole genome shotgun (WGS) entry which is preliminary data.</text>
</comment>
<evidence type="ECO:0000256" key="1">
    <source>
        <dbReference type="ARBA" id="ARBA00022729"/>
    </source>
</evidence>
<dbReference type="EMBL" id="SBKQ01000007">
    <property type="protein sequence ID" value="RXR32160.1"/>
    <property type="molecule type" value="Genomic_DNA"/>
</dbReference>
<proteinExistence type="predicted"/>
<sequence length="759" mass="81439">MKKITLLFLLFLSFSAFAQFPESFETTVPPTGWTAFRGTNGIGTAQDWTVTTVADDVSEGAQAAFVRWENVDGGLAEDWLVSPLHTVTAPNTSLSFFQRQTFAIDYGSEYTIRVSTTSQTDISSFTIVNTQTEADLPFTMSEKLVDLSAYEGQSIYIAFVMTNDDGDNWAVDNVNMVPSVDLPNCATVIAPADNAIDVPIGIVPFSWEAPTTGGVPTAYDFFYGVTPEAVDILVGTFTDTTVDITLNDYGFTFYWKIVPKNAAGSAVDCPVWTFTTLDSPGFCLNAPGGQYPGGEPFTATDCDGVTSNVITLLGYAGEYSLVNVTEGETYIFTSGTSDFITISTDDGVTAATFGDSPLTWVSNHTGVIRFYSHLNDQCETEEVDRERSFICGVLTSDVPEFANLQFPFDATIEQGETVTVYGQIYVAGLTDVEPNIVGQAPGIQAWVGVSPIGENTNPNTWTTWIPATWNDGHVSNNDEYQANIGTGLVPGTYYYATRYRLNDGPYVYGGTNNGFWDGTTYLSGVLTVTPPPAPGNDECANATPLTPGAVFEDNSLTSSNAAATANVDNPVPTCGAFNFATNGKDVWFSVVVPESGTLTIETQGNGGLSDSVLEVYSGSCEALVLVDCNDDVDFPANPYSRLELDGLTAGQTLLVRVWGYNGAEGSFVVSAFDASLSTGSFDNAGFKYYPNPVKDVLNLSYISSISNVSVINLLGQQVFAKNVNANESQLDLSSLTAGTYLVKVTTEDNLEKTIKIVKQ</sequence>